<dbReference type="Gene3D" id="3.40.630.30">
    <property type="match status" value="1"/>
</dbReference>
<dbReference type="SUPFAM" id="SSF64288">
    <property type="entry name" value="Chorismate lyase-like"/>
    <property type="match status" value="1"/>
</dbReference>
<dbReference type="Proteomes" id="UP001500902">
    <property type="component" value="Unassembled WGS sequence"/>
</dbReference>
<dbReference type="EMBL" id="BAAAZP010000049">
    <property type="protein sequence ID" value="GAA3661891.1"/>
    <property type="molecule type" value="Genomic_DNA"/>
</dbReference>
<comment type="caution">
    <text evidence="2">The sequence shown here is derived from an EMBL/GenBank/DDBJ whole genome shotgun (WGS) entry which is preliminary data.</text>
</comment>
<evidence type="ECO:0000313" key="3">
    <source>
        <dbReference type="Proteomes" id="UP001500902"/>
    </source>
</evidence>
<organism evidence="2 3">
    <name type="scientific">Nonomuraea antimicrobica</name>
    <dbReference type="NCBI Taxonomy" id="561173"/>
    <lineage>
        <taxon>Bacteria</taxon>
        <taxon>Bacillati</taxon>
        <taxon>Actinomycetota</taxon>
        <taxon>Actinomycetes</taxon>
        <taxon>Streptosporangiales</taxon>
        <taxon>Streptosporangiaceae</taxon>
        <taxon>Nonomuraea</taxon>
    </lineage>
</organism>
<dbReference type="Gene3D" id="3.40.1410.10">
    <property type="entry name" value="Chorismate lyase-like"/>
    <property type="match status" value="1"/>
</dbReference>
<name>A0ABP7BKC4_9ACTN</name>
<dbReference type="Pfam" id="PF07702">
    <property type="entry name" value="UTRA"/>
    <property type="match status" value="1"/>
</dbReference>
<dbReference type="InterPro" id="IPR000182">
    <property type="entry name" value="GNAT_dom"/>
</dbReference>
<dbReference type="Pfam" id="PF00583">
    <property type="entry name" value="Acetyltransf_1"/>
    <property type="match status" value="1"/>
</dbReference>
<evidence type="ECO:0000259" key="1">
    <source>
        <dbReference type="PROSITE" id="PS51186"/>
    </source>
</evidence>
<evidence type="ECO:0000313" key="2">
    <source>
        <dbReference type="EMBL" id="GAA3661891.1"/>
    </source>
</evidence>
<dbReference type="InterPro" id="IPR011663">
    <property type="entry name" value="UTRA"/>
</dbReference>
<protein>
    <recommendedName>
        <fullName evidence="1">N-acetyltransferase domain-containing protein</fullName>
    </recommendedName>
</protein>
<accession>A0ABP7BKC4</accession>
<proteinExistence type="predicted"/>
<gene>
    <name evidence="2" type="ORF">GCM10022224_026880</name>
</gene>
<dbReference type="RefSeq" id="WP_344876661.1">
    <property type="nucleotide sequence ID" value="NZ_BAAAZP010000049.1"/>
</dbReference>
<dbReference type="SUPFAM" id="SSF55729">
    <property type="entry name" value="Acyl-CoA N-acyltransferases (Nat)"/>
    <property type="match status" value="1"/>
</dbReference>
<dbReference type="InterPro" id="IPR028978">
    <property type="entry name" value="Chorismate_lyase_/UTRA_dom_sf"/>
</dbReference>
<keyword evidence="3" id="KW-1185">Reference proteome</keyword>
<dbReference type="PROSITE" id="PS51186">
    <property type="entry name" value="GNAT"/>
    <property type="match status" value="1"/>
</dbReference>
<dbReference type="InterPro" id="IPR016181">
    <property type="entry name" value="Acyl_CoA_acyltransferase"/>
</dbReference>
<feature type="domain" description="N-acetyltransferase" evidence="1">
    <location>
        <begin position="155"/>
        <end position="320"/>
    </location>
</feature>
<reference evidence="3" key="1">
    <citation type="journal article" date="2019" name="Int. J. Syst. Evol. Microbiol.">
        <title>The Global Catalogue of Microorganisms (GCM) 10K type strain sequencing project: providing services to taxonomists for standard genome sequencing and annotation.</title>
        <authorList>
            <consortium name="The Broad Institute Genomics Platform"/>
            <consortium name="The Broad Institute Genome Sequencing Center for Infectious Disease"/>
            <person name="Wu L."/>
            <person name="Ma J."/>
        </authorList>
    </citation>
    <scope>NUCLEOTIDE SEQUENCE [LARGE SCALE GENOMIC DNA]</scope>
    <source>
        <strain evidence="3">JCM 16904</strain>
    </source>
</reference>
<sequence>MSILPGSHLVAGTPIAERLGIPENERIVVRSRVRYIGPGLDQPANEPESLADSYYAYNLVKDTGIMEPDSVNTAQVLADLRCPMRDHVDELTPRIASRQETDRLNLAGVMAVLEVVRTTLTTSGKPVLVLHQIRPGNGSKSSTTWATAMPERPVLAARLAVKSDTERVIELRAESERWLAKRGIQQWTARWDEIGREKIRRNIANRETWVFEDDGEAIAAVTLNARPDLDFWDLDADGPALYLYKLLLARDRAGEGLGADIVNWSVDQAARRGFPWLRLDVCRTNKGLQRYYREQGFDHVRSVDVKGRDSGACFQRRAAPTPVENIIEWSAEADV</sequence>